<proteinExistence type="predicted"/>
<feature type="compositionally biased region" description="Basic and acidic residues" evidence="2">
    <location>
        <begin position="15"/>
        <end position="24"/>
    </location>
</feature>
<name>A0A4V3WQU1_CAMSN</name>
<evidence type="ECO:0000313" key="3">
    <source>
        <dbReference type="EMBL" id="THG21627.1"/>
    </source>
</evidence>
<protein>
    <submittedName>
        <fullName evidence="3">Uncharacterized protein</fullName>
    </submittedName>
</protein>
<keyword evidence="4" id="KW-1185">Reference proteome</keyword>
<dbReference type="EMBL" id="SDRB02001300">
    <property type="protein sequence ID" value="THG21627.1"/>
    <property type="molecule type" value="Genomic_DNA"/>
</dbReference>
<dbReference type="InterPro" id="IPR044194">
    <property type="entry name" value="BLISTER"/>
</dbReference>
<dbReference type="AlphaFoldDB" id="A0A4V3WQU1"/>
<feature type="region of interest" description="Disordered" evidence="2">
    <location>
        <begin position="413"/>
        <end position="507"/>
    </location>
</feature>
<reference evidence="3 4" key="1">
    <citation type="journal article" date="2018" name="Proc. Natl. Acad. Sci. U.S.A.">
        <title>Draft genome sequence of Camellia sinensis var. sinensis provides insights into the evolution of the tea genome and tea quality.</title>
        <authorList>
            <person name="Wei C."/>
            <person name="Yang H."/>
            <person name="Wang S."/>
            <person name="Zhao J."/>
            <person name="Liu C."/>
            <person name="Gao L."/>
            <person name="Xia E."/>
            <person name="Lu Y."/>
            <person name="Tai Y."/>
            <person name="She G."/>
            <person name="Sun J."/>
            <person name="Cao H."/>
            <person name="Tong W."/>
            <person name="Gao Q."/>
            <person name="Li Y."/>
            <person name="Deng W."/>
            <person name="Jiang X."/>
            <person name="Wang W."/>
            <person name="Chen Q."/>
            <person name="Zhang S."/>
            <person name="Li H."/>
            <person name="Wu J."/>
            <person name="Wang P."/>
            <person name="Li P."/>
            <person name="Shi C."/>
            <person name="Zheng F."/>
            <person name="Jian J."/>
            <person name="Huang B."/>
            <person name="Shan D."/>
            <person name="Shi M."/>
            <person name="Fang C."/>
            <person name="Yue Y."/>
            <person name="Li F."/>
            <person name="Li D."/>
            <person name="Wei S."/>
            <person name="Han B."/>
            <person name="Jiang C."/>
            <person name="Yin Y."/>
            <person name="Xia T."/>
            <person name="Zhang Z."/>
            <person name="Bennetzen J.L."/>
            <person name="Zhao S."/>
            <person name="Wan X."/>
        </authorList>
    </citation>
    <scope>NUCLEOTIDE SEQUENCE [LARGE SCALE GENOMIC DNA]</scope>
    <source>
        <strain evidence="4">cv. Shuchazao</strain>
        <tissue evidence="3">Leaf</tissue>
    </source>
</reference>
<feature type="compositionally biased region" description="Polar residues" evidence="2">
    <location>
        <begin position="1"/>
        <end position="14"/>
    </location>
</feature>
<gene>
    <name evidence="3" type="ORF">TEA_007695</name>
</gene>
<dbReference type="PANTHER" id="PTHR47490:SF2">
    <property type="entry name" value="PROTEIN BLISTER"/>
    <property type="match status" value="1"/>
</dbReference>
<evidence type="ECO:0000256" key="1">
    <source>
        <dbReference type="SAM" id="Coils"/>
    </source>
</evidence>
<feature type="compositionally biased region" description="Basic and acidic residues" evidence="2">
    <location>
        <begin position="481"/>
        <end position="507"/>
    </location>
</feature>
<dbReference type="GO" id="GO:0040008">
    <property type="term" value="P:regulation of growth"/>
    <property type="evidence" value="ECO:0007669"/>
    <property type="project" value="InterPro"/>
</dbReference>
<dbReference type="PANTHER" id="PTHR47490">
    <property type="entry name" value="PROTEIN BLISTER"/>
    <property type="match status" value="1"/>
</dbReference>
<feature type="region of interest" description="Disordered" evidence="2">
    <location>
        <begin position="1"/>
        <end position="24"/>
    </location>
</feature>
<dbReference type="Proteomes" id="UP000306102">
    <property type="component" value="Unassembled WGS sequence"/>
</dbReference>
<keyword evidence="1" id="KW-0175">Coiled coil</keyword>
<evidence type="ECO:0000313" key="4">
    <source>
        <dbReference type="Proteomes" id="UP000306102"/>
    </source>
</evidence>
<feature type="coiled-coil region" evidence="1">
    <location>
        <begin position="650"/>
        <end position="733"/>
    </location>
</feature>
<evidence type="ECO:0000256" key="2">
    <source>
        <dbReference type="SAM" id="MobiDB-lite"/>
    </source>
</evidence>
<organism evidence="3 4">
    <name type="scientific">Camellia sinensis var. sinensis</name>
    <name type="common">China tea</name>
    <dbReference type="NCBI Taxonomy" id="542762"/>
    <lineage>
        <taxon>Eukaryota</taxon>
        <taxon>Viridiplantae</taxon>
        <taxon>Streptophyta</taxon>
        <taxon>Embryophyta</taxon>
        <taxon>Tracheophyta</taxon>
        <taxon>Spermatophyta</taxon>
        <taxon>Magnoliopsida</taxon>
        <taxon>eudicotyledons</taxon>
        <taxon>Gunneridae</taxon>
        <taxon>Pentapetalae</taxon>
        <taxon>asterids</taxon>
        <taxon>Ericales</taxon>
        <taxon>Theaceae</taxon>
        <taxon>Camellia</taxon>
    </lineage>
</organism>
<comment type="caution">
    <text evidence="3">The sequence shown here is derived from an EMBL/GenBank/DDBJ whole genome shotgun (WGS) entry which is preliminary data.</text>
</comment>
<sequence>MASAQVLPSTASTAKKQEHLEAGKRRPARYWADSKLALAYATFISQWGETGPILDNLGALMHLDVFASTNSSICKLSHAQRSSLVGWFEEASKMLSQKKGDNLEEFRKKKAADRAKKSAPAINANVVRHDEQPLDNQRVRLTDSNGVGTSDGVSEKVEPSRVVFDDENKANEFVQKNELGSSDTNAKPPVPTNYYNAFSAATVQAHMKDQEFDRYNALHSTGTVNVNYGHQPQEKNDDLSISTGASIRHGDGIATDQSVAFRPQVVWETDGNSGQPGPYGLEGAHSKDNDHVKDFTVTSSATHDIVANVSRENSGSFLLQNKFGYTSPQASGLMSLYGDSVHPSTKIRESYVEVGQNRHAVPESNNTMTFDVEERKLSNSAGHLPGGNSTPFWPSESRSTAFSFDLRSSSDNLPLYPDIAETNTRRSRPSFLDSLNMPSATSASEKPFTETETTQTFSKWKSSNVPSAFEHSRTSAISSGHGDDMFRHTVNDNSMERKRDSYSRKQDEDFAALEQHIEDLTQEKFSMQRALEASRALAESLATENSSLTDSYNQQGSVVSQLKSDMETLQEEIKAQLLYTTCCSTFARLTFVIKPEHIIIAEGTGGNCSSESNQNLNLKEDAIDWFILRADRLALGEKEVEDIWGRQVELESIKMEYANAQLECNAADERAKLLASEVIGLEEKALRLRSSELKLERQLENSQAEIATFKKKMSSLEKERQDLQSTIDALQEGTVNNGAVQCDKFSLPCIKAMAANLQTFTMLALEKEELMRALLAESSESSTLKELNKDLSRKLEVQTQRLELLTAQSMAHEKIPTQLPDPSSMHDYTPYADEGDEVHCGGKGIGLDYEALSRWTIKAANQQASLICECVENPVIPCLPDTLKNMIDSAPNNFLHMKRNRYHCTLPTIAEKIYFVTPLAAPKEERQAMSSLLLGISIADDQLTITCLHNLLTSSF</sequence>
<accession>A0A4V3WQU1</accession>
<feature type="compositionally biased region" description="Polar residues" evidence="2">
    <location>
        <begin position="436"/>
        <end position="466"/>
    </location>
</feature>